<feature type="region of interest" description="Disordered" evidence="1">
    <location>
        <begin position="259"/>
        <end position="279"/>
    </location>
</feature>
<dbReference type="PANTHER" id="PTHR40465:SF1">
    <property type="entry name" value="DUF6534 DOMAIN-CONTAINING PROTEIN"/>
    <property type="match status" value="1"/>
</dbReference>
<dbReference type="Proteomes" id="UP000008370">
    <property type="component" value="Unassembled WGS sequence"/>
</dbReference>
<feature type="domain" description="DUF6534" evidence="3">
    <location>
        <begin position="170"/>
        <end position="256"/>
    </location>
</feature>
<dbReference type="GeneID" id="18917744"/>
<feature type="transmembrane region" description="Helical" evidence="2">
    <location>
        <begin position="53"/>
        <end position="73"/>
    </location>
</feature>
<feature type="transmembrane region" description="Helical" evidence="2">
    <location>
        <begin position="164"/>
        <end position="185"/>
    </location>
</feature>
<dbReference type="InParanoid" id="K5VZH3"/>
<dbReference type="KEGG" id="pco:PHACADRAFT_260469"/>
<keyword evidence="2" id="KW-0812">Transmembrane</keyword>
<sequence>MASNATVPTNLAPVAGPLLLGSLFNWGLYGVLTVQVFLYHLAFPDDRWTAKSLVYGIFLLDSAQTFIVTSDAFDTYARHYGDSAQLLQQHNEWLAVPVFSSIVSCTVQMYYAYRIGFLSKSRLLMAGISLLAILQGAAGIATGVQSAIISSFEELEARAHSVTILWLVGSAVCDVVIAATMAYLLLRANTKSSETRAMITRLVQIIIETGTLTAFAAVLVLVLYVALPNRAYYTAVGAVLGKLYSNALLVLFNSRMRVSGSRAPPSTHTRGPSDDATRVHRPAARLGAKALVSFGRSTPEATSPDLGGVHVEEQVWVHTDDIEMKNPISAHVDFGGKKHAGLAESP</sequence>
<evidence type="ECO:0000256" key="2">
    <source>
        <dbReference type="SAM" id="Phobius"/>
    </source>
</evidence>
<dbReference type="OrthoDB" id="2953893at2759"/>
<dbReference type="InterPro" id="IPR045339">
    <property type="entry name" value="DUF6534"/>
</dbReference>
<evidence type="ECO:0000256" key="1">
    <source>
        <dbReference type="SAM" id="MobiDB-lite"/>
    </source>
</evidence>
<gene>
    <name evidence="4" type="ORF">PHACADRAFT_260469</name>
</gene>
<organism evidence="4 5">
    <name type="scientific">Phanerochaete carnosa (strain HHB-10118-sp)</name>
    <name type="common">White-rot fungus</name>
    <name type="synonym">Peniophora carnosa</name>
    <dbReference type="NCBI Taxonomy" id="650164"/>
    <lineage>
        <taxon>Eukaryota</taxon>
        <taxon>Fungi</taxon>
        <taxon>Dikarya</taxon>
        <taxon>Basidiomycota</taxon>
        <taxon>Agaricomycotina</taxon>
        <taxon>Agaricomycetes</taxon>
        <taxon>Polyporales</taxon>
        <taxon>Phanerochaetaceae</taxon>
        <taxon>Phanerochaete</taxon>
    </lineage>
</organism>
<evidence type="ECO:0000259" key="3">
    <source>
        <dbReference type="Pfam" id="PF20152"/>
    </source>
</evidence>
<dbReference type="Pfam" id="PF20152">
    <property type="entry name" value="DUF6534"/>
    <property type="match status" value="1"/>
</dbReference>
<feature type="transmembrane region" description="Helical" evidence="2">
    <location>
        <begin position="232"/>
        <end position="252"/>
    </location>
</feature>
<dbReference type="AlphaFoldDB" id="K5VZH3"/>
<name>K5VZH3_PHACS</name>
<evidence type="ECO:0000313" key="4">
    <source>
        <dbReference type="EMBL" id="EKM52235.1"/>
    </source>
</evidence>
<evidence type="ECO:0000313" key="5">
    <source>
        <dbReference type="Proteomes" id="UP000008370"/>
    </source>
</evidence>
<keyword evidence="2" id="KW-1133">Transmembrane helix</keyword>
<feature type="transmembrane region" description="Helical" evidence="2">
    <location>
        <begin position="123"/>
        <end position="144"/>
    </location>
</feature>
<keyword evidence="5" id="KW-1185">Reference proteome</keyword>
<dbReference type="HOGENOM" id="CLU_046025_2_1_1"/>
<feature type="transmembrane region" description="Helical" evidence="2">
    <location>
        <begin position="205"/>
        <end position="226"/>
    </location>
</feature>
<dbReference type="EMBL" id="JH930475">
    <property type="protein sequence ID" value="EKM52235.1"/>
    <property type="molecule type" value="Genomic_DNA"/>
</dbReference>
<feature type="transmembrane region" description="Helical" evidence="2">
    <location>
        <begin position="93"/>
        <end position="111"/>
    </location>
</feature>
<feature type="transmembrane region" description="Helical" evidence="2">
    <location>
        <begin position="23"/>
        <end position="41"/>
    </location>
</feature>
<accession>K5VZH3</accession>
<dbReference type="PANTHER" id="PTHR40465">
    <property type="entry name" value="CHROMOSOME 1, WHOLE GENOME SHOTGUN SEQUENCE"/>
    <property type="match status" value="1"/>
</dbReference>
<dbReference type="RefSeq" id="XP_007398591.1">
    <property type="nucleotide sequence ID" value="XM_007398529.1"/>
</dbReference>
<reference evidence="4 5" key="1">
    <citation type="journal article" date="2012" name="BMC Genomics">
        <title>Comparative genomics of the white-rot fungi, Phanerochaete carnosa and P. chrysosporium, to elucidate the genetic basis of the distinct wood types they colonize.</title>
        <authorList>
            <person name="Suzuki H."/>
            <person name="MacDonald J."/>
            <person name="Syed K."/>
            <person name="Salamov A."/>
            <person name="Hori C."/>
            <person name="Aerts A."/>
            <person name="Henrissat B."/>
            <person name="Wiebenga A."/>
            <person name="vanKuyk P.A."/>
            <person name="Barry K."/>
            <person name="Lindquist E."/>
            <person name="LaButti K."/>
            <person name="Lapidus A."/>
            <person name="Lucas S."/>
            <person name="Coutinho P."/>
            <person name="Gong Y."/>
            <person name="Samejima M."/>
            <person name="Mahadevan R."/>
            <person name="Abou-Zaid M."/>
            <person name="de Vries R.P."/>
            <person name="Igarashi K."/>
            <person name="Yadav J.S."/>
            <person name="Grigoriev I.V."/>
            <person name="Master E.R."/>
        </authorList>
    </citation>
    <scope>NUCLEOTIDE SEQUENCE [LARGE SCALE GENOMIC DNA]</scope>
    <source>
        <strain evidence="4 5">HHB-10118-sp</strain>
    </source>
</reference>
<protein>
    <recommendedName>
        <fullName evidence="3">DUF6534 domain-containing protein</fullName>
    </recommendedName>
</protein>
<keyword evidence="2" id="KW-0472">Membrane</keyword>
<proteinExistence type="predicted"/>